<dbReference type="UniPathway" id="UPA00050">
    <property type="reaction ID" value="UER00065"/>
</dbReference>
<dbReference type="Proteomes" id="UP000031553">
    <property type="component" value="Unassembled WGS sequence"/>
</dbReference>
<evidence type="ECO:0000256" key="6">
    <source>
        <dbReference type="ARBA" id="ARBA00022605"/>
    </source>
</evidence>
<comment type="similarity">
    <text evidence="3">Belongs to the threonine synthase family.</text>
</comment>
<dbReference type="NCBIfam" id="TIGR00260">
    <property type="entry name" value="thrC"/>
    <property type="match status" value="1"/>
</dbReference>
<evidence type="ECO:0000256" key="8">
    <source>
        <dbReference type="ARBA" id="ARBA00022898"/>
    </source>
</evidence>
<comment type="catalytic activity">
    <reaction evidence="10">
        <text>O-phospho-L-homoserine + H2O = L-threonine + phosphate</text>
        <dbReference type="Rhea" id="RHEA:10840"/>
        <dbReference type="ChEBI" id="CHEBI:15377"/>
        <dbReference type="ChEBI" id="CHEBI:43474"/>
        <dbReference type="ChEBI" id="CHEBI:57590"/>
        <dbReference type="ChEBI" id="CHEBI:57926"/>
        <dbReference type="EC" id="4.2.3.1"/>
    </reaction>
</comment>
<sequence>MRPLRAGGGWDYGGAMRYISTRGNAPVRDFSSVLLAGLAEDGGLYLPESWPELSVAQWRDLRGLPYPELAARIIAPFAEGSITHDVLLTLCRDAYSRFDHPAIVPLTQVEDGLFVQELFHGPTLAFKDMAMQLLGRLFDHVLNERDEKVTIVGATSGDTGSAAIEACRGRKRLNVVILHPEGRTSEVQRRQMTTVLEPNVTNLAVQGTFDDCQDLVKAMFADQPFRTDMRLSAVNSINWARIAAQVPYYVYAALALGAPDREVSFAVPTGNFGNVLAAWVARRMGLPIRALCVGSNRNDILSRFLNENDMSIHGVVPSLSPSMDIQVSSNFERLLFELLDRNAAECARIMTDFRKTGVMKVSTPVWDRANALFHGISLDDAATEEEIRTLNTRSHYLADPHTAIGIAAGRTFREAGIPMVAMSTAHPAKFPDAIAQATGIRPALPVSLADLYDRPERYTVVPADLTVIEDRVRAAVLSNTAA</sequence>
<feature type="domain" description="Threonine synthase N-terminal" evidence="14">
    <location>
        <begin position="17"/>
        <end position="95"/>
    </location>
</feature>
<dbReference type="Gene3D" id="3.90.1380.10">
    <property type="entry name" value="Threonine synthase, N-terminal domain"/>
    <property type="match status" value="1"/>
</dbReference>
<dbReference type="Pfam" id="PF00291">
    <property type="entry name" value="PALP"/>
    <property type="match status" value="1"/>
</dbReference>
<comment type="caution">
    <text evidence="15">The sequence shown here is derived from an EMBL/GenBank/DDBJ whole genome shotgun (WGS) entry which is preliminary data.</text>
</comment>
<evidence type="ECO:0000256" key="10">
    <source>
        <dbReference type="ARBA" id="ARBA00049144"/>
    </source>
</evidence>
<dbReference type="SUPFAM" id="SSF53686">
    <property type="entry name" value="Tryptophan synthase beta subunit-like PLP-dependent enzymes"/>
    <property type="match status" value="1"/>
</dbReference>
<reference evidence="15 16" key="1">
    <citation type="submission" date="2015-07" db="EMBL/GenBank/DDBJ databases">
        <title>Draft Genome Sequence of Komagataeibacter intermedius Strain AF2, Isolated from Kombucha Tea.</title>
        <authorList>
            <person name="Santos R.A."/>
            <person name="Berretta A.A."/>
            <person name="Barud H.S."/>
            <person name="Ribeiro S.J."/>
            <person name="Gonzalez-Garcia L.N."/>
            <person name="Zucchi T.D."/>
            <person name="Goldman G.H."/>
            <person name="Riano-Pachon D.M."/>
        </authorList>
    </citation>
    <scope>NUCLEOTIDE SEQUENCE [LARGE SCALE GENOMIC DNA]</scope>
    <source>
        <strain evidence="15 16">AF2</strain>
    </source>
</reference>
<protein>
    <recommendedName>
        <fullName evidence="5 11">Threonine synthase</fullName>
        <ecNumber evidence="4 11">4.2.3.1</ecNumber>
    </recommendedName>
</protein>
<evidence type="ECO:0000256" key="11">
    <source>
        <dbReference type="NCBIfam" id="TIGR00260"/>
    </source>
</evidence>
<dbReference type="PANTHER" id="PTHR42690">
    <property type="entry name" value="THREONINE SYNTHASE FAMILY MEMBER"/>
    <property type="match status" value="1"/>
</dbReference>
<evidence type="ECO:0000313" key="16">
    <source>
        <dbReference type="Proteomes" id="UP000031553"/>
    </source>
</evidence>
<dbReference type="InterPro" id="IPR037158">
    <property type="entry name" value="Thr_synth_N_sf"/>
</dbReference>
<keyword evidence="9" id="KW-0456">Lyase</keyword>
<feature type="domain" description="Tryptophan synthase beta chain-like PALP" evidence="13">
    <location>
        <begin position="110"/>
        <end position="347"/>
    </location>
</feature>
<keyword evidence="7" id="KW-0791">Threonine biosynthesis</keyword>
<dbReference type="PROSITE" id="PS00165">
    <property type="entry name" value="DEHYDRATASE_SER_THR"/>
    <property type="match status" value="1"/>
</dbReference>
<dbReference type="InterPro" id="IPR029144">
    <property type="entry name" value="Thr_synth_N"/>
</dbReference>
<dbReference type="InterPro" id="IPR000634">
    <property type="entry name" value="Ser/Thr_deHydtase_PyrdxlP-BS"/>
</dbReference>
<dbReference type="EC" id="4.2.3.1" evidence="4 11"/>
<dbReference type="CDD" id="cd01560">
    <property type="entry name" value="Thr-synth_2"/>
    <property type="match status" value="1"/>
</dbReference>
<dbReference type="GO" id="GO:0030170">
    <property type="term" value="F:pyridoxal phosphate binding"/>
    <property type="evidence" value="ECO:0007669"/>
    <property type="project" value="InterPro"/>
</dbReference>
<name>A0A0N1FBY9_9PROT</name>
<dbReference type="InterPro" id="IPR004450">
    <property type="entry name" value="Thr_synthase-like"/>
</dbReference>
<evidence type="ECO:0000259" key="13">
    <source>
        <dbReference type="Pfam" id="PF00291"/>
    </source>
</evidence>
<accession>A0A0N1FBY9</accession>
<evidence type="ECO:0000256" key="3">
    <source>
        <dbReference type="ARBA" id="ARBA00005517"/>
    </source>
</evidence>
<organism evidence="15 16">
    <name type="scientific">Komagataeibacter intermedius AF2</name>
    <dbReference type="NCBI Taxonomy" id="1458464"/>
    <lineage>
        <taxon>Bacteria</taxon>
        <taxon>Pseudomonadati</taxon>
        <taxon>Pseudomonadota</taxon>
        <taxon>Alphaproteobacteria</taxon>
        <taxon>Acetobacterales</taxon>
        <taxon>Acetobacteraceae</taxon>
        <taxon>Komagataeibacter</taxon>
    </lineage>
</organism>
<evidence type="ECO:0000256" key="4">
    <source>
        <dbReference type="ARBA" id="ARBA00013028"/>
    </source>
</evidence>
<dbReference type="InterPro" id="IPR036052">
    <property type="entry name" value="TrpB-like_PALP_sf"/>
</dbReference>
<proteinExistence type="inferred from homology"/>
<comment type="cofactor">
    <cofactor evidence="1 12">
        <name>pyridoxal 5'-phosphate</name>
        <dbReference type="ChEBI" id="CHEBI:597326"/>
    </cofactor>
</comment>
<dbReference type="InterPro" id="IPR001926">
    <property type="entry name" value="TrpB-like_PALP"/>
</dbReference>
<dbReference type="PANTHER" id="PTHR42690:SF1">
    <property type="entry name" value="THREONINE SYNTHASE-LIKE 2"/>
    <property type="match status" value="1"/>
</dbReference>
<gene>
    <name evidence="15" type="ORF">GLUCOINTEAF2_0200522</name>
</gene>
<dbReference type="Pfam" id="PF14821">
    <property type="entry name" value="Thr_synth_N"/>
    <property type="match status" value="1"/>
</dbReference>
<evidence type="ECO:0000259" key="14">
    <source>
        <dbReference type="Pfam" id="PF14821"/>
    </source>
</evidence>
<evidence type="ECO:0000256" key="9">
    <source>
        <dbReference type="ARBA" id="ARBA00023239"/>
    </source>
</evidence>
<evidence type="ECO:0000256" key="12">
    <source>
        <dbReference type="PIRSR" id="PIRSR604450-51"/>
    </source>
</evidence>
<evidence type="ECO:0000256" key="2">
    <source>
        <dbReference type="ARBA" id="ARBA00004979"/>
    </source>
</evidence>
<evidence type="ECO:0000313" key="15">
    <source>
        <dbReference type="EMBL" id="KPH87651.1"/>
    </source>
</evidence>
<dbReference type="Pfam" id="PF24857">
    <property type="entry name" value="THR4_C"/>
    <property type="match status" value="1"/>
</dbReference>
<evidence type="ECO:0000256" key="1">
    <source>
        <dbReference type="ARBA" id="ARBA00001933"/>
    </source>
</evidence>
<dbReference type="Gene3D" id="3.40.50.1100">
    <property type="match status" value="2"/>
</dbReference>
<keyword evidence="6" id="KW-0028">Amino-acid biosynthesis</keyword>
<dbReference type="InterPro" id="IPR051166">
    <property type="entry name" value="Threonine_Synthase"/>
</dbReference>
<dbReference type="GO" id="GO:0004795">
    <property type="term" value="F:threonine synthase activity"/>
    <property type="evidence" value="ECO:0007669"/>
    <property type="project" value="UniProtKB-UniRule"/>
</dbReference>
<dbReference type="AlphaFoldDB" id="A0A0N1FBY9"/>
<dbReference type="GO" id="GO:0009088">
    <property type="term" value="P:threonine biosynthetic process"/>
    <property type="evidence" value="ECO:0007669"/>
    <property type="project" value="UniProtKB-UniRule"/>
</dbReference>
<evidence type="ECO:0000256" key="5">
    <source>
        <dbReference type="ARBA" id="ARBA00018679"/>
    </source>
</evidence>
<feature type="modified residue" description="N6-(pyridoxal phosphate)lysine" evidence="12">
    <location>
        <position position="127"/>
    </location>
</feature>
<keyword evidence="8 12" id="KW-0663">Pyridoxal phosphate</keyword>
<comment type="pathway">
    <text evidence="2">Amino-acid biosynthesis; L-threonine biosynthesis; L-threonine from L-aspartate: step 5/5.</text>
</comment>
<dbReference type="EMBL" id="JUFX02000112">
    <property type="protein sequence ID" value="KPH87651.1"/>
    <property type="molecule type" value="Genomic_DNA"/>
</dbReference>
<evidence type="ECO:0000256" key="7">
    <source>
        <dbReference type="ARBA" id="ARBA00022697"/>
    </source>
</evidence>